<proteinExistence type="predicted"/>
<organism evidence="3 4">
    <name type="scientific">Caballeronia pedi</name>
    <dbReference type="NCBI Taxonomy" id="1777141"/>
    <lineage>
        <taxon>Bacteria</taxon>
        <taxon>Pseudomonadati</taxon>
        <taxon>Pseudomonadota</taxon>
        <taxon>Betaproteobacteria</taxon>
        <taxon>Burkholderiales</taxon>
        <taxon>Burkholderiaceae</taxon>
        <taxon>Caballeronia</taxon>
    </lineage>
</organism>
<evidence type="ECO:0000259" key="2">
    <source>
        <dbReference type="SMART" id="SM00062"/>
    </source>
</evidence>
<keyword evidence="4" id="KW-1185">Reference proteome</keyword>
<dbReference type="PANTHER" id="PTHR35936">
    <property type="entry name" value="MEMBRANE-BOUND LYTIC MUREIN TRANSGLYCOSYLASE F"/>
    <property type="match status" value="1"/>
</dbReference>
<dbReference type="Pfam" id="PF00497">
    <property type="entry name" value="SBP_bac_3"/>
    <property type="match status" value="1"/>
</dbReference>
<dbReference type="InterPro" id="IPR001638">
    <property type="entry name" value="Solute-binding_3/MltF_N"/>
</dbReference>
<dbReference type="Gene3D" id="3.40.190.10">
    <property type="entry name" value="Periplasmic binding protein-like II"/>
    <property type="match status" value="2"/>
</dbReference>
<protein>
    <submittedName>
        <fullName evidence="3">ABC amino acid transporter, periplasmic ligand binding protein</fullName>
    </submittedName>
</protein>
<dbReference type="SMART" id="SM00062">
    <property type="entry name" value="PBPb"/>
    <property type="match status" value="1"/>
</dbReference>
<dbReference type="EMBL" id="FCOE02000003">
    <property type="protein sequence ID" value="SAK49061.1"/>
    <property type="molecule type" value="Genomic_DNA"/>
</dbReference>
<evidence type="ECO:0000313" key="4">
    <source>
        <dbReference type="Proteomes" id="UP000054911"/>
    </source>
</evidence>
<sequence length="244" mass="26398">MTVDRSVIDAFTPTGKLRASINLGNPILANKDAEAVQPHGVSVDLAYAFAKHLSVELELVVFDAAGKSVQAVSEERADFGFFAIDPLRGETIAFTAPYVLIEGYYLVRDDSPITTNADIDQPHNRVAVGKGSAYDLFLTRELKSAQIVRSPTSPTVVQTYLEQGLEVAAGVKQQLESDARKTLGLRLLNERFMVIQQAMGVPKSRGLAAAETLRAFVEEEKRSGFVADALERHGIKGASVAPLI</sequence>
<dbReference type="STRING" id="1777141.AWB80_01298"/>
<keyword evidence="1" id="KW-0732">Signal</keyword>
<dbReference type="OrthoDB" id="571173at2"/>
<feature type="domain" description="Solute-binding protein family 3/N-terminal" evidence="2">
    <location>
        <begin position="16"/>
        <end position="237"/>
    </location>
</feature>
<dbReference type="Proteomes" id="UP000054911">
    <property type="component" value="Unassembled WGS sequence"/>
</dbReference>
<reference evidence="3" key="1">
    <citation type="submission" date="2016-01" db="EMBL/GenBank/DDBJ databases">
        <authorList>
            <person name="Peeters C."/>
        </authorList>
    </citation>
    <scope>NUCLEOTIDE SEQUENCE [LARGE SCALE GENOMIC DNA]</scope>
    <source>
        <strain evidence="3">LMG 29323</strain>
    </source>
</reference>
<comment type="caution">
    <text evidence="3">The sequence shown here is derived from an EMBL/GenBank/DDBJ whole genome shotgun (WGS) entry which is preliminary data.</text>
</comment>
<dbReference type="PANTHER" id="PTHR35936:SF17">
    <property type="entry name" value="ARGININE-BINDING EXTRACELLULAR PROTEIN ARTP"/>
    <property type="match status" value="1"/>
</dbReference>
<name>A0A157ZU77_9BURK</name>
<dbReference type="RefSeq" id="WP_061173827.1">
    <property type="nucleotide sequence ID" value="NZ_FCOE02000003.1"/>
</dbReference>
<evidence type="ECO:0000313" key="3">
    <source>
        <dbReference type="EMBL" id="SAK49061.1"/>
    </source>
</evidence>
<accession>A0A157ZU77</accession>
<dbReference type="SUPFAM" id="SSF53850">
    <property type="entry name" value="Periplasmic binding protein-like II"/>
    <property type="match status" value="1"/>
</dbReference>
<dbReference type="CDD" id="cd13623">
    <property type="entry name" value="PBP2_AA_hypothetical"/>
    <property type="match status" value="1"/>
</dbReference>
<gene>
    <name evidence="3" type="ORF">AWB80_01298</name>
</gene>
<dbReference type="AlphaFoldDB" id="A0A157ZU77"/>
<evidence type="ECO:0000256" key="1">
    <source>
        <dbReference type="ARBA" id="ARBA00022729"/>
    </source>
</evidence>